<evidence type="ECO:0000313" key="4">
    <source>
        <dbReference type="Proteomes" id="UP000826271"/>
    </source>
</evidence>
<name>A0AAV6X1K8_9LAMI</name>
<dbReference type="GO" id="GO:0052636">
    <property type="term" value="F:arabinosyltransferase activity"/>
    <property type="evidence" value="ECO:0007669"/>
    <property type="project" value="TreeGrafter"/>
</dbReference>
<keyword evidence="1" id="KW-0812">Transmembrane</keyword>
<keyword evidence="1" id="KW-0472">Membrane</keyword>
<feature type="domain" description="Nucleotide-diphospho-sugar transferase" evidence="2">
    <location>
        <begin position="157"/>
        <end position="381"/>
    </location>
</feature>
<dbReference type="EMBL" id="WHWC01000010">
    <property type="protein sequence ID" value="KAG8375230.1"/>
    <property type="molecule type" value="Genomic_DNA"/>
</dbReference>
<dbReference type="InterPro" id="IPR005069">
    <property type="entry name" value="Nucl-diP-sugar_transferase"/>
</dbReference>
<feature type="transmembrane region" description="Helical" evidence="1">
    <location>
        <begin position="20"/>
        <end position="40"/>
    </location>
</feature>
<keyword evidence="1" id="KW-1133">Transmembrane helix</keyword>
<feature type="transmembrane region" description="Helical" evidence="1">
    <location>
        <begin position="127"/>
        <end position="149"/>
    </location>
</feature>
<evidence type="ECO:0000313" key="3">
    <source>
        <dbReference type="EMBL" id="KAG8375230.1"/>
    </source>
</evidence>
<dbReference type="InterPro" id="IPR053250">
    <property type="entry name" value="Glycosyltransferase_77"/>
</dbReference>
<comment type="caution">
    <text evidence="3">The sequence shown here is derived from an EMBL/GenBank/DDBJ whole genome shotgun (WGS) entry which is preliminary data.</text>
</comment>
<keyword evidence="4" id="KW-1185">Reference proteome</keyword>
<gene>
    <name evidence="3" type="ORF">BUALT_Bualt10G0078700</name>
</gene>
<reference evidence="3" key="1">
    <citation type="submission" date="2019-10" db="EMBL/GenBank/DDBJ databases">
        <authorList>
            <person name="Zhang R."/>
            <person name="Pan Y."/>
            <person name="Wang J."/>
            <person name="Ma R."/>
            <person name="Yu S."/>
        </authorList>
    </citation>
    <scope>NUCLEOTIDE SEQUENCE</scope>
    <source>
        <strain evidence="3">LA-IB0</strain>
        <tissue evidence="3">Leaf</tissue>
    </source>
</reference>
<dbReference type="GO" id="GO:0005794">
    <property type="term" value="C:Golgi apparatus"/>
    <property type="evidence" value="ECO:0007669"/>
    <property type="project" value="TreeGrafter"/>
</dbReference>
<proteinExistence type="predicted"/>
<protein>
    <recommendedName>
        <fullName evidence="2">Nucleotide-diphospho-sugar transferase domain-containing protein</fullName>
    </recommendedName>
</protein>
<dbReference type="GO" id="GO:0052325">
    <property type="term" value="P:cell wall pectin biosynthetic process"/>
    <property type="evidence" value="ECO:0007669"/>
    <property type="project" value="TreeGrafter"/>
</dbReference>
<dbReference type="PANTHER" id="PTHR46936">
    <property type="entry name" value="ARABINOSYLTRANSFERASE XEG113"/>
    <property type="match status" value="1"/>
</dbReference>
<evidence type="ECO:0000256" key="1">
    <source>
        <dbReference type="SAM" id="Phobius"/>
    </source>
</evidence>
<dbReference type="AlphaFoldDB" id="A0AAV6X1K8"/>
<dbReference type="PANTHER" id="PTHR46936:SF1">
    <property type="entry name" value="ARABINOSYLTRANSFERASE XEG113"/>
    <property type="match status" value="1"/>
</dbReference>
<organism evidence="3 4">
    <name type="scientific">Buddleja alternifolia</name>
    <dbReference type="NCBI Taxonomy" id="168488"/>
    <lineage>
        <taxon>Eukaryota</taxon>
        <taxon>Viridiplantae</taxon>
        <taxon>Streptophyta</taxon>
        <taxon>Embryophyta</taxon>
        <taxon>Tracheophyta</taxon>
        <taxon>Spermatophyta</taxon>
        <taxon>Magnoliopsida</taxon>
        <taxon>eudicotyledons</taxon>
        <taxon>Gunneridae</taxon>
        <taxon>Pentapetalae</taxon>
        <taxon>asterids</taxon>
        <taxon>lamiids</taxon>
        <taxon>Lamiales</taxon>
        <taxon>Scrophulariaceae</taxon>
        <taxon>Buddlejeae</taxon>
        <taxon>Buddleja</taxon>
    </lineage>
</organism>
<accession>A0AAV6X1K8</accession>
<evidence type="ECO:0000259" key="2">
    <source>
        <dbReference type="Pfam" id="PF03407"/>
    </source>
</evidence>
<dbReference type="Proteomes" id="UP000826271">
    <property type="component" value="Unassembled WGS sequence"/>
</dbReference>
<dbReference type="Pfam" id="PF03407">
    <property type="entry name" value="Nucleotid_trans"/>
    <property type="match status" value="1"/>
</dbReference>
<sequence length="618" mass="69440">MAWNNPLKEAANSKPLFLTIYATVIIGILVSTFYVFSAVFSSPNSVSSPWFSTSVASVGDIGIEAHSPSFSKESNSSHQVVAGVVPDSDFRTQRKTLKPIWEAPPPGSEMPPLETFKLTKELVQQRVMNNVVVVTFGNFAFMDFILTWVKHLSDMGVDNLLVGAMDTKLLEALYWKGVPVFDMGSHMSTIDVGWGTPTFHKMGREKVILIDSILPFGFELLMCDTDMVWLKNPLPYLARFPEADVLTSTDQVSPTVVDDRLDDWRQAGAAYNIGIFHWRPTQSSIKLAREWKELLLADEKIWDQNGFNEIVHRQLGPSVDEDSGLVYAYDGSLKLGLLPASIFCSGHTYFVQAMYQQLRLEPYAVHTTFQYAGTDGKRHRLREAMVFYDPPEYYDTPGGFMAFKPNIPKSLLLDGEHNIESHFALVNYQIKQIRTALAVASLLGRTLVMPPLWCRVDRLWFGHPGVLAGTLTRQPFLCPLDHVFEINVMLKEFPEEELGPGINFREYSFLDNPSMPQQVKDSWLDVHLCQEGSHGCEVSNSTSEVGTLKFPKRSSEETFKTIFSSFKDVKVIQFSSMQDAFLGFTDKANKGRKIQEACEAVHGHLVLRGKSDPGSHIL</sequence>